<dbReference type="EMBL" id="JACIJF010000006">
    <property type="protein sequence ID" value="MBB5711182.1"/>
    <property type="molecule type" value="Genomic_DNA"/>
</dbReference>
<dbReference type="AlphaFoldDB" id="A0A840YQP3"/>
<accession>A0A840YQP3</accession>
<dbReference type="Gene3D" id="1.20.1530.10">
    <property type="entry name" value="Na+/H+ antiporter like domain"/>
    <property type="match status" value="1"/>
</dbReference>
<evidence type="ECO:0000256" key="4">
    <source>
        <dbReference type="ARBA" id="ARBA00022989"/>
    </source>
</evidence>
<keyword evidence="6" id="KW-0050">Antiport</keyword>
<name>A0A840YQP3_9SPHN</name>
<proteinExistence type="inferred from homology"/>
<dbReference type="Proteomes" id="UP000527143">
    <property type="component" value="Unassembled WGS sequence"/>
</dbReference>
<dbReference type="NCBIfam" id="TIGR00773">
    <property type="entry name" value="NhaA"/>
    <property type="match status" value="1"/>
</dbReference>
<keyword evidence="6" id="KW-0915">Sodium</keyword>
<keyword evidence="4 6" id="KW-1133">Transmembrane helix</keyword>
<feature type="transmembrane region" description="Helical" evidence="6">
    <location>
        <begin position="132"/>
        <end position="153"/>
    </location>
</feature>
<dbReference type="InterPro" id="IPR023171">
    <property type="entry name" value="Na/H_antiporter_dom_sf"/>
</dbReference>
<comment type="catalytic activity">
    <reaction evidence="6">
        <text>Na(+)(in) + 2 H(+)(out) = Na(+)(out) + 2 H(+)(in)</text>
        <dbReference type="Rhea" id="RHEA:29251"/>
        <dbReference type="ChEBI" id="CHEBI:15378"/>
        <dbReference type="ChEBI" id="CHEBI:29101"/>
    </reaction>
</comment>
<feature type="transmembrane region" description="Helical" evidence="6">
    <location>
        <begin position="378"/>
        <end position="395"/>
    </location>
</feature>
<keyword evidence="6" id="KW-0406">Ion transport</keyword>
<dbReference type="GO" id="GO:0015385">
    <property type="term" value="F:sodium:proton antiporter activity"/>
    <property type="evidence" value="ECO:0007669"/>
    <property type="project" value="UniProtKB-UniRule"/>
</dbReference>
<evidence type="ECO:0000256" key="2">
    <source>
        <dbReference type="ARBA" id="ARBA00022475"/>
    </source>
</evidence>
<dbReference type="NCBIfam" id="NF007112">
    <property type="entry name" value="PRK09561.1"/>
    <property type="match status" value="1"/>
</dbReference>
<feature type="transmembrane region" description="Helical" evidence="6">
    <location>
        <begin position="109"/>
        <end position="126"/>
    </location>
</feature>
<feature type="transmembrane region" description="Helical" evidence="6">
    <location>
        <begin position="347"/>
        <end position="366"/>
    </location>
</feature>
<keyword evidence="8" id="KW-1185">Reference proteome</keyword>
<dbReference type="GO" id="GO:0005886">
    <property type="term" value="C:plasma membrane"/>
    <property type="evidence" value="ECO:0007669"/>
    <property type="project" value="UniProtKB-SubCell"/>
</dbReference>
<dbReference type="GO" id="GO:0006885">
    <property type="term" value="P:regulation of pH"/>
    <property type="evidence" value="ECO:0007669"/>
    <property type="project" value="UniProtKB-UniRule"/>
</dbReference>
<organism evidence="7 8">
    <name type="scientific">Sphingomonas xinjiangensis</name>
    <dbReference type="NCBI Taxonomy" id="643568"/>
    <lineage>
        <taxon>Bacteria</taxon>
        <taxon>Pseudomonadati</taxon>
        <taxon>Pseudomonadota</taxon>
        <taxon>Alphaproteobacteria</taxon>
        <taxon>Sphingomonadales</taxon>
        <taxon>Sphingomonadaceae</taxon>
        <taxon>Sphingomonas</taxon>
    </lineage>
</organism>
<reference evidence="7 8" key="1">
    <citation type="submission" date="2020-08" db="EMBL/GenBank/DDBJ databases">
        <title>Genomic Encyclopedia of Type Strains, Phase IV (KMG-IV): sequencing the most valuable type-strain genomes for metagenomic binning, comparative biology and taxonomic classification.</title>
        <authorList>
            <person name="Goeker M."/>
        </authorList>
    </citation>
    <scope>NUCLEOTIDE SEQUENCE [LARGE SCALE GENOMIC DNA]</scope>
    <source>
        <strain evidence="7 8">DSM 26736</strain>
    </source>
</reference>
<keyword evidence="3 6" id="KW-0812">Transmembrane</keyword>
<comment type="similarity">
    <text evidence="6">Belongs to the NhaA Na(+)/H(+) (TC 2.A.33) antiporter family.</text>
</comment>
<feature type="transmembrane region" description="Helical" evidence="6">
    <location>
        <begin position="306"/>
        <end position="327"/>
    </location>
</feature>
<dbReference type="RefSeq" id="WP_221239447.1">
    <property type="nucleotide sequence ID" value="NZ_JACIJF010000006.1"/>
</dbReference>
<protein>
    <recommendedName>
        <fullName evidence="6">Na(+)/H(+) antiporter NhaA</fullName>
    </recommendedName>
    <alternativeName>
        <fullName evidence="6">Sodium/proton antiporter NhaA</fullName>
    </alternativeName>
</protein>
<dbReference type="HAMAP" id="MF_01844">
    <property type="entry name" value="NhaA"/>
    <property type="match status" value="1"/>
</dbReference>
<evidence type="ECO:0000256" key="5">
    <source>
        <dbReference type="ARBA" id="ARBA00023136"/>
    </source>
</evidence>
<keyword evidence="6" id="KW-0813">Transport</keyword>
<evidence type="ECO:0000256" key="1">
    <source>
        <dbReference type="ARBA" id="ARBA00004429"/>
    </source>
</evidence>
<dbReference type="InterPro" id="IPR004670">
    <property type="entry name" value="NhaA"/>
</dbReference>
<comment type="function">
    <text evidence="6">Na(+)/H(+) antiporter that extrudes sodium in exchange for external protons.</text>
</comment>
<feature type="transmembrane region" description="Helical" evidence="6">
    <location>
        <begin position="165"/>
        <end position="186"/>
    </location>
</feature>
<keyword evidence="5 6" id="KW-0472">Membrane</keyword>
<feature type="transmembrane region" description="Helical" evidence="6">
    <location>
        <begin position="218"/>
        <end position="251"/>
    </location>
</feature>
<dbReference type="PANTHER" id="PTHR30341">
    <property type="entry name" value="SODIUM ION/PROTON ANTIPORTER NHAA-RELATED"/>
    <property type="match status" value="1"/>
</dbReference>
<comment type="caution">
    <text evidence="7">The sequence shown here is derived from an EMBL/GenBank/DDBJ whole genome shotgun (WGS) entry which is preliminary data.</text>
</comment>
<comment type="subcellular location">
    <subcellularLocation>
        <location evidence="1">Cell inner membrane</location>
        <topology evidence="1">Multi-pass membrane protein</topology>
    </subcellularLocation>
    <subcellularLocation>
        <location evidence="6">Cell membrane</location>
        <topology evidence="6">Multi-pass membrane protein</topology>
    </subcellularLocation>
</comment>
<evidence type="ECO:0000313" key="7">
    <source>
        <dbReference type="EMBL" id="MBB5711182.1"/>
    </source>
</evidence>
<evidence type="ECO:0000256" key="6">
    <source>
        <dbReference type="HAMAP-Rule" id="MF_01844"/>
    </source>
</evidence>
<gene>
    <name evidence="6" type="primary">nhaA</name>
    <name evidence="7" type="ORF">FHT02_002423</name>
</gene>
<dbReference type="PANTHER" id="PTHR30341:SF0">
    <property type="entry name" value="NA(+)_H(+) ANTIPORTER NHAA"/>
    <property type="match status" value="1"/>
</dbReference>
<feature type="transmembrane region" description="Helical" evidence="6">
    <location>
        <begin position="192"/>
        <end position="211"/>
    </location>
</feature>
<keyword evidence="2 6" id="KW-1003">Cell membrane</keyword>
<dbReference type="Pfam" id="PF06965">
    <property type="entry name" value="Na_H_antiport_1"/>
    <property type="match status" value="1"/>
</dbReference>
<keyword evidence="6" id="KW-0739">Sodium transport</keyword>
<evidence type="ECO:0000313" key="8">
    <source>
        <dbReference type="Proteomes" id="UP000527143"/>
    </source>
</evidence>
<sequence length="413" mass="43525">MQATLQPLRRARSATRDFLHSQAAGGIVLIAAAALAMLVANWPGVAERYFHLLHLETGPVISPHHGPMTVHLWINDALMALFFLLVGLEIKREFIDGRLATWERRRLPVVAAAAGMACPALFYLLVAGGDPALVHGWAIPAATDIAFAIGLLAILGKRAPTSLKLFLTTVAIVDDLGAVVIIALFYTAELDLLSLGIAAGIVLAMVGLNRAGVKRLPVYLLLAAVLWVFVFRSGVHATIAGVLAALTIPITKSPAAPDDAQSPLHRLEHALHPWSAFLIVPLFGFANAGVSLAGSSASVLLEPLPLAVMLGLFLGKQLGIFGSVLLADKTGFAKRPGWASWPQLYGVSLLAGIGFTMSLFIGGLAFAGEDVLIDDVKIGVLAGSVLSAVAGYAVLRFAPPRRVLAAKALARRR</sequence>
<evidence type="ECO:0000256" key="3">
    <source>
        <dbReference type="ARBA" id="ARBA00022692"/>
    </source>
</evidence>
<dbReference type="NCBIfam" id="NF007111">
    <property type="entry name" value="PRK09560.1"/>
    <property type="match status" value="1"/>
</dbReference>
<feature type="transmembrane region" description="Helical" evidence="6">
    <location>
        <begin position="21"/>
        <end position="42"/>
    </location>
</feature>
<feature type="transmembrane region" description="Helical" evidence="6">
    <location>
        <begin position="70"/>
        <end position="88"/>
    </location>
</feature>